<dbReference type="Proteomes" id="UP000000310">
    <property type="component" value="Chromosome"/>
</dbReference>
<organism evidence="2 3">
    <name type="scientific">Pseudopedobacter saltans (strain ATCC 51119 / DSM 12145 / JCM 21818 / CCUG 39354 / LMG 10337 / NBRC 100064 / NCIMB 13643)</name>
    <name type="common">Pedobacter saltans</name>
    <dbReference type="NCBI Taxonomy" id="762903"/>
    <lineage>
        <taxon>Bacteria</taxon>
        <taxon>Pseudomonadati</taxon>
        <taxon>Bacteroidota</taxon>
        <taxon>Sphingobacteriia</taxon>
        <taxon>Sphingobacteriales</taxon>
        <taxon>Sphingobacteriaceae</taxon>
        <taxon>Pseudopedobacter</taxon>
    </lineage>
</organism>
<dbReference type="RefSeq" id="WP_013633738.1">
    <property type="nucleotide sequence ID" value="NC_015177.1"/>
</dbReference>
<dbReference type="HOGENOM" id="CLU_499542_0_0_10"/>
<keyword evidence="1" id="KW-0732">Signal</keyword>
<gene>
    <name evidence="2" type="ordered locus">Pedsa_2711</name>
</gene>
<evidence type="ECO:0000313" key="3">
    <source>
        <dbReference type="Proteomes" id="UP000000310"/>
    </source>
</evidence>
<dbReference type="PANTHER" id="PTHR47245">
    <property type="entry name" value="PEPTIDYLPROLYL ISOMERASE"/>
    <property type="match status" value="1"/>
</dbReference>
<dbReference type="EMBL" id="CP002545">
    <property type="protein sequence ID" value="ADY53253.1"/>
    <property type="molecule type" value="Genomic_DNA"/>
</dbReference>
<reference evidence="2 3" key="1">
    <citation type="journal article" date="2011" name="Stand. Genomic Sci.">
        <title>Complete genome sequence of the gliding, heparinolytic Pedobacter saltans type strain (113).</title>
        <authorList>
            <person name="Liolios K."/>
            <person name="Sikorski J."/>
            <person name="Lu M."/>
            <person name="Nolan M."/>
            <person name="Lapidus A."/>
            <person name="Lucas S."/>
            <person name="Hammon N."/>
            <person name="Deshpande S."/>
            <person name="Cheng J.F."/>
            <person name="Tapia R."/>
            <person name="Han C."/>
            <person name="Goodwin L."/>
            <person name="Pitluck S."/>
            <person name="Huntemann M."/>
            <person name="Ivanova N."/>
            <person name="Pagani I."/>
            <person name="Mavromatis K."/>
            <person name="Ovchinikova G."/>
            <person name="Pati A."/>
            <person name="Chen A."/>
            <person name="Palaniappan K."/>
            <person name="Land M."/>
            <person name="Hauser L."/>
            <person name="Brambilla E.M."/>
            <person name="Kotsyurbenko O."/>
            <person name="Rohde M."/>
            <person name="Tindall B.J."/>
            <person name="Abt B."/>
            <person name="Goker M."/>
            <person name="Detter J.C."/>
            <person name="Woyke T."/>
            <person name="Bristow J."/>
            <person name="Eisen J.A."/>
            <person name="Markowitz V."/>
            <person name="Hugenholtz P."/>
            <person name="Klenk H.P."/>
            <person name="Kyrpides N.C."/>
        </authorList>
    </citation>
    <scope>NUCLEOTIDE SEQUENCE [LARGE SCALE GENOMIC DNA]</scope>
    <source>
        <strain evidence="3">ATCC 51119 / DSM 12145 / JCM 21818 / LMG 10337 / NBRC 100064 / NCIMB 13643</strain>
    </source>
</reference>
<name>F0S6Z0_PSESL</name>
<dbReference type="PANTHER" id="PTHR47245:SF2">
    <property type="entry name" value="PEPTIDYL-PROLYL CIS-TRANS ISOMERASE HP_0175-RELATED"/>
    <property type="match status" value="1"/>
</dbReference>
<evidence type="ECO:0000256" key="1">
    <source>
        <dbReference type="SAM" id="SignalP"/>
    </source>
</evidence>
<accession>F0S6Z0</accession>
<feature type="signal peptide" evidence="1">
    <location>
        <begin position="1"/>
        <end position="20"/>
    </location>
</feature>
<evidence type="ECO:0000313" key="2">
    <source>
        <dbReference type="EMBL" id="ADY53253.1"/>
    </source>
</evidence>
<reference evidence="3" key="2">
    <citation type="submission" date="2011-02" db="EMBL/GenBank/DDBJ databases">
        <title>The complete genome of Pedobacter saltans DSM 12145.</title>
        <authorList>
            <consortium name="US DOE Joint Genome Institute (JGI-PGF)"/>
            <person name="Lucas S."/>
            <person name="Copeland A."/>
            <person name="Lapidus A."/>
            <person name="Bruce D."/>
            <person name="Goodwin L."/>
            <person name="Pitluck S."/>
            <person name="Kyrpides N."/>
            <person name="Mavromatis K."/>
            <person name="Pagani I."/>
            <person name="Ivanova N."/>
            <person name="Ovchinnikova G."/>
            <person name="Lu M."/>
            <person name="Detter J.C."/>
            <person name="Han C."/>
            <person name="Land M."/>
            <person name="Hauser L."/>
            <person name="Markowitz V."/>
            <person name="Cheng J.-F."/>
            <person name="Hugenholtz P."/>
            <person name="Woyke T."/>
            <person name="Wu D."/>
            <person name="Tindall B."/>
            <person name="Pomrenke H.G."/>
            <person name="Brambilla E."/>
            <person name="Klenk H.-P."/>
            <person name="Eisen J.A."/>
        </authorList>
    </citation>
    <scope>NUCLEOTIDE SEQUENCE [LARGE SCALE GENOMIC DNA]</scope>
    <source>
        <strain evidence="3">ATCC 51119 / DSM 12145 / JCM 21818 / LMG 10337 / NBRC 100064 / NCIMB 13643</strain>
    </source>
</reference>
<sequence>MLKKLFILHLLVFNFLNIQAQVADKVILSIGKVDITQYELEKNLNIFKVDFIRKNNSNPTSDHVKEWLQSFVNHTYLLADAYEKGFDTLKEVSAKVEGMEHLVLSQPGGLLDEKMAKEELTAGEAEDALRAASKNIIVEYLDFENYQQVVKLIGERVVRNRSEFDNAVTKNSEVKVAEFKVDTLKWPFALFDNKIEIASALKSNEIIFFESSNTRYYLVHVKDIAIRSESDMNSIKSEIINFLVREEQVKARAKYQKEIEQKSQAFINNEALSRLIKYMANYWGMHEFDKKTFSDYLQLNLISYNFDKQTKTISVNQFIDYYNYLPLKRAIEQEADIHYYLQAMVYDVYAYQKAKEYGLTRERRFLLDKENYKKNIIYSLYERQMREGINISDKELKEKYDLGKAGFIQATEVNVSIYYFDNLSNAITGMINLKKDGREINKLLGIKNVERKQLNNQSTLFPDTVKNMIFSINNGSVLRPFFHNGQYVVVVKESESGQRVKNMNEMKEVLIKEIRNEKLKYRMTAYLTDLKALYPVKNEINYKVY</sequence>
<protein>
    <recommendedName>
        <fullName evidence="4">PpiC domain-containing protein</fullName>
    </recommendedName>
</protein>
<proteinExistence type="predicted"/>
<dbReference type="OrthoDB" id="9824264at2"/>
<evidence type="ECO:0008006" key="4">
    <source>
        <dbReference type="Google" id="ProtNLM"/>
    </source>
</evidence>
<keyword evidence="3" id="KW-1185">Reference proteome</keyword>
<feature type="chain" id="PRO_5003258216" description="PpiC domain-containing protein" evidence="1">
    <location>
        <begin position="21"/>
        <end position="545"/>
    </location>
</feature>
<dbReference type="InterPro" id="IPR050245">
    <property type="entry name" value="PrsA_foldase"/>
</dbReference>
<dbReference type="AlphaFoldDB" id="F0S6Z0"/>
<dbReference type="KEGG" id="psn:Pedsa_2711"/>